<dbReference type="EMBL" id="JARIHO010000034">
    <property type="protein sequence ID" value="KAJ7333217.1"/>
    <property type="molecule type" value="Genomic_DNA"/>
</dbReference>
<dbReference type="Proteomes" id="UP001218218">
    <property type="component" value="Unassembled WGS sequence"/>
</dbReference>
<dbReference type="AlphaFoldDB" id="A0AAD6ZPF2"/>
<accession>A0AAD6ZPF2</accession>
<gene>
    <name evidence="1" type="ORF">DFH08DRAFT_814335</name>
</gene>
<keyword evidence="2" id="KW-1185">Reference proteome</keyword>
<evidence type="ECO:0000313" key="2">
    <source>
        <dbReference type="Proteomes" id="UP001218218"/>
    </source>
</evidence>
<comment type="caution">
    <text evidence="1">The sequence shown here is derived from an EMBL/GenBank/DDBJ whole genome shotgun (WGS) entry which is preliminary data.</text>
</comment>
<organism evidence="1 2">
    <name type="scientific">Mycena albidolilacea</name>
    <dbReference type="NCBI Taxonomy" id="1033008"/>
    <lineage>
        <taxon>Eukaryota</taxon>
        <taxon>Fungi</taxon>
        <taxon>Dikarya</taxon>
        <taxon>Basidiomycota</taxon>
        <taxon>Agaricomycotina</taxon>
        <taxon>Agaricomycetes</taxon>
        <taxon>Agaricomycetidae</taxon>
        <taxon>Agaricales</taxon>
        <taxon>Marasmiineae</taxon>
        <taxon>Mycenaceae</taxon>
        <taxon>Mycena</taxon>
    </lineage>
</organism>
<evidence type="ECO:0000313" key="1">
    <source>
        <dbReference type="EMBL" id="KAJ7333217.1"/>
    </source>
</evidence>
<proteinExistence type="predicted"/>
<name>A0AAD6ZPF2_9AGAR</name>
<reference evidence="1" key="1">
    <citation type="submission" date="2023-03" db="EMBL/GenBank/DDBJ databases">
        <title>Massive genome expansion in bonnet fungi (Mycena s.s.) driven by repeated elements and novel gene families across ecological guilds.</title>
        <authorList>
            <consortium name="Lawrence Berkeley National Laboratory"/>
            <person name="Harder C.B."/>
            <person name="Miyauchi S."/>
            <person name="Viragh M."/>
            <person name="Kuo A."/>
            <person name="Thoen E."/>
            <person name="Andreopoulos B."/>
            <person name="Lu D."/>
            <person name="Skrede I."/>
            <person name="Drula E."/>
            <person name="Henrissat B."/>
            <person name="Morin E."/>
            <person name="Kohler A."/>
            <person name="Barry K."/>
            <person name="LaButti K."/>
            <person name="Morin E."/>
            <person name="Salamov A."/>
            <person name="Lipzen A."/>
            <person name="Mereny Z."/>
            <person name="Hegedus B."/>
            <person name="Baldrian P."/>
            <person name="Stursova M."/>
            <person name="Weitz H."/>
            <person name="Taylor A."/>
            <person name="Grigoriev I.V."/>
            <person name="Nagy L.G."/>
            <person name="Martin F."/>
            <person name="Kauserud H."/>
        </authorList>
    </citation>
    <scope>NUCLEOTIDE SEQUENCE</scope>
    <source>
        <strain evidence="1">CBHHK002</strain>
    </source>
</reference>
<protein>
    <submittedName>
        <fullName evidence="1">Uncharacterized protein</fullName>
    </submittedName>
</protein>
<sequence length="155" mass="17082">MVLGAKGIRTLAPMTPSFVGVFPFLPVTSRSITLILPARLETSWDALQNAAGSRGFKWLAAHRLSQGARVTADLPVTLKVSTPTTSNYDPPLDLGHLRKIDAYHVMQRLCDDIVVVVPRNFIRGCISITNIFGDQFGRDGMIFRFILKATGKAWL</sequence>